<dbReference type="InterPro" id="IPR012910">
    <property type="entry name" value="Plug_dom"/>
</dbReference>
<protein>
    <submittedName>
        <fullName evidence="13">TonB-linked SusC/RagA family outer membrane protein</fullName>
    </submittedName>
</protein>
<dbReference type="InterPro" id="IPR008969">
    <property type="entry name" value="CarboxyPept-like_regulatory"/>
</dbReference>
<reference evidence="13 14" key="1">
    <citation type="submission" date="2019-03" db="EMBL/GenBank/DDBJ databases">
        <title>Genomic Encyclopedia of Type Strains, Phase IV (KMG-IV): sequencing the most valuable type-strain genomes for metagenomic binning, comparative biology and taxonomic classification.</title>
        <authorList>
            <person name="Goeker M."/>
        </authorList>
    </citation>
    <scope>NUCLEOTIDE SEQUENCE [LARGE SCALE GENOMIC DNA]</scope>
    <source>
        <strain evidence="13 14">DSM 22362</strain>
    </source>
</reference>
<keyword evidence="6 8" id="KW-0472">Membrane</keyword>
<feature type="domain" description="TonB-dependent receptor-like beta-barrel" evidence="11">
    <location>
        <begin position="408"/>
        <end position="825"/>
    </location>
</feature>
<comment type="subcellular location">
    <subcellularLocation>
        <location evidence="1 8">Cell outer membrane</location>
        <topology evidence="1 8">Multi-pass membrane protein</topology>
    </subcellularLocation>
</comment>
<keyword evidence="7 8" id="KW-0998">Cell outer membrane</keyword>
<sequence>MKRRFLLTFFGVAVYASCLMAQQKSITGRVVAPTGEALGNVTVIVQGTNRTVKTNPDGSFTIQASPGEKLLFRSIGSNELVQEVGTGNVYNITLMDSEESLDEVVVTALGIRKEKKALGYSVQDLKADELMKNKTANIVNSLAGKVAGVNVTQTSGSAGAGAQIILRGGTSLERDNQPLFVVDGVIYDNSTVLGGNSGFDGAQSVSSTNSNRIMDVNPEDVENMSILKGPAAAALYGSRAAAGAIIITTKKGKEGRAEVAFSSRASTNWVNRLPEQQSKYKRGYYNAAGVLDDYTTQSWGETFGPNDVMYDNIKNFFNNSTVYDNTVSLAGGSANTTFYVSASRFDQTGIVPNTGYDKTTFRFNGDQKYGRLTLGTNVAYSLANTDKTLTSAGLYNSGGTGAMNSVYRWSRNDDMTKYLNEDGSKYRMFGDRQRLEDDVENPYWTINKNMLDDKTERFTANLNANMKLADWWNLSYRVGTDSYLTRNNTLISPEGAVRVQWQNGMMSASDYRFNYWSSNLMSNFEKTVGDFDLGALVGFFSEQTKVSNERRVGFDFVIDDFYSFENIVDANKRFNSTESKRRLFGLYGELRAGYKNMLFLNVTGRNDWTSTLPVANRSYFYPSVGGSFVFSELTKDVTWLNYGKLRASWAKVGKDASPYLTATTLWPSREFIGGLVGTGNFWNRGNPGLRPETTTSFEVGAELRFLNNRLGIDYTYYTNNSYDQIVSPRMGQTTGYILVSVNAGDIYNKGMELALTGKPVVTSNFTWDATLNMAKNRGTLDNLIKGNEILYVTDVQVGNAKAASFNGGDFMAISGSRWTRTPDGKVVLDSNTGMPISDNSTTYQIGNREPKLTGGFNNSLQYKDLNFSFLWDFRIGGDVYNGTDYFMTVNGMSKRTMERESLTIDGAVQTGTVDGVATYEDRSFTYEADQFYMIRNVNTSGRKIIQDYYSDFYVRESANFQTNTNWLRLRTVSLSYDFTKYVAKNASLNRIVKGLTATAQGTNLLLFTNYKGMDPEASAAGSGVVGSSSVGIDFNGVPSTAGFMFGVNLKF</sequence>
<keyword evidence="5 9" id="KW-0798">TonB box</keyword>
<evidence type="ECO:0000313" key="14">
    <source>
        <dbReference type="Proteomes" id="UP000295197"/>
    </source>
</evidence>
<evidence type="ECO:0000256" key="9">
    <source>
        <dbReference type="RuleBase" id="RU003357"/>
    </source>
</evidence>
<evidence type="ECO:0000256" key="7">
    <source>
        <dbReference type="ARBA" id="ARBA00023237"/>
    </source>
</evidence>
<dbReference type="NCBIfam" id="TIGR04056">
    <property type="entry name" value="OMP_RagA_SusC"/>
    <property type="match status" value="1"/>
</dbReference>
<accession>A0A4R3VYF0</accession>
<dbReference type="AlphaFoldDB" id="A0A4R3VYF0"/>
<feature type="signal peptide" evidence="10">
    <location>
        <begin position="1"/>
        <end position="21"/>
    </location>
</feature>
<dbReference type="Gene3D" id="2.40.170.20">
    <property type="entry name" value="TonB-dependent receptor, beta-barrel domain"/>
    <property type="match status" value="1"/>
</dbReference>
<evidence type="ECO:0000256" key="8">
    <source>
        <dbReference type="PROSITE-ProRule" id="PRU01360"/>
    </source>
</evidence>
<dbReference type="InterPro" id="IPR023996">
    <property type="entry name" value="TonB-dep_OMP_SusC/RagA"/>
</dbReference>
<evidence type="ECO:0000256" key="3">
    <source>
        <dbReference type="ARBA" id="ARBA00022452"/>
    </source>
</evidence>
<dbReference type="SUPFAM" id="SSF49464">
    <property type="entry name" value="Carboxypeptidase regulatory domain-like"/>
    <property type="match status" value="1"/>
</dbReference>
<name>A0A4R3VYF0_9SPHI</name>
<evidence type="ECO:0000259" key="12">
    <source>
        <dbReference type="Pfam" id="PF07715"/>
    </source>
</evidence>
<evidence type="ECO:0000256" key="10">
    <source>
        <dbReference type="SAM" id="SignalP"/>
    </source>
</evidence>
<dbReference type="InterPro" id="IPR000531">
    <property type="entry name" value="Beta-barrel_TonB"/>
</dbReference>
<evidence type="ECO:0000259" key="11">
    <source>
        <dbReference type="Pfam" id="PF00593"/>
    </source>
</evidence>
<keyword evidence="10" id="KW-0732">Signal</keyword>
<dbReference type="Gene3D" id="2.60.40.1120">
    <property type="entry name" value="Carboxypeptidase-like, regulatory domain"/>
    <property type="match status" value="1"/>
</dbReference>
<dbReference type="InterPro" id="IPR037066">
    <property type="entry name" value="Plug_dom_sf"/>
</dbReference>
<dbReference type="SUPFAM" id="SSF56935">
    <property type="entry name" value="Porins"/>
    <property type="match status" value="1"/>
</dbReference>
<keyword evidence="2 8" id="KW-0813">Transport</keyword>
<proteinExistence type="inferred from homology"/>
<evidence type="ECO:0000256" key="6">
    <source>
        <dbReference type="ARBA" id="ARBA00023136"/>
    </source>
</evidence>
<feature type="domain" description="TonB-dependent receptor plug" evidence="12">
    <location>
        <begin position="116"/>
        <end position="244"/>
    </location>
</feature>
<dbReference type="InterPro" id="IPR039426">
    <property type="entry name" value="TonB-dep_rcpt-like"/>
</dbReference>
<dbReference type="OrthoDB" id="9768177at2"/>
<keyword evidence="3 8" id="KW-1134">Transmembrane beta strand</keyword>
<dbReference type="Pfam" id="PF13715">
    <property type="entry name" value="CarbopepD_reg_2"/>
    <property type="match status" value="1"/>
</dbReference>
<dbReference type="InterPro" id="IPR023997">
    <property type="entry name" value="TonB-dep_OMP_SusC/RagA_CS"/>
</dbReference>
<dbReference type="Pfam" id="PF00593">
    <property type="entry name" value="TonB_dep_Rec_b-barrel"/>
    <property type="match status" value="1"/>
</dbReference>
<keyword evidence="4 8" id="KW-0812">Transmembrane</keyword>
<comment type="caution">
    <text evidence="13">The sequence shown here is derived from an EMBL/GenBank/DDBJ whole genome shotgun (WGS) entry which is preliminary data.</text>
</comment>
<feature type="chain" id="PRO_5021019210" evidence="10">
    <location>
        <begin position="22"/>
        <end position="1051"/>
    </location>
</feature>
<dbReference type="GO" id="GO:0009279">
    <property type="term" value="C:cell outer membrane"/>
    <property type="evidence" value="ECO:0007669"/>
    <property type="project" value="UniProtKB-SubCell"/>
</dbReference>
<evidence type="ECO:0000256" key="5">
    <source>
        <dbReference type="ARBA" id="ARBA00023077"/>
    </source>
</evidence>
<dbReference type="EMBL" id="SMBZ01000017">
    <property type="protein sequence ID" value="TCV14072.1"/>
    <property type="molecule type" value="Genomic_DNA"/>
</dbReference>
<keyword evidence="14" id="KW-1185">Reference proteome</keyword>
<dbReference type="NCBIfam" id="TIGR04057">
    <property type="entry name" value="SusC_RagA_signa"/>
    <property type="match status" value="1"/>
</dbReference>
<dbReference type="PROSITE" id="PS52016">
    <property type="entry name" value="TONB_DEPENDENT_REC_3"/>
    <property type="match status" value="1"/>
</dbReference>
<dbReference type="Pfam" id="PF07715">
    <property type="entry name" value="Plug"/>
    <property type="match status" value="1"/>
</dbReference>
<dbReference type="Proteomes" id="UP000295197">
    <property type="component" value="Unassembled WGS sequence"/>
</dbReference>
<dbReference type="Gene3D" id="2.170.130.10">
    <property type="entry name" value="TonB-dependent receptor, plug domain"/>
    <property type="match status" value="1"/>
</dbReference>
<gene>
    <name evidence="13" type="ORF">EDC17_101732</name>
</gene>
<organism evidence="13 14">
    <name type="scientific">Sphingobacterium alimentarium</name>
    <dbReference type="NCBI Taxonomy" id="797292"/>
    <lineage>
        <taxon>Bacteria</taxon>
        <taxon>Pseudomonadati</taxon>
        <taxon>Bacteroidota</taxon>
        <taxon>Sphingobacteriia</taxon>
        <taxon>Sphingobacteriales</taxon>
        <taxon>Sphingobacteriaceae</taxon>
        <taxon>Sphingobacterium</taxon>
    </lineage>
</organism>
<dbReference type="InterPro" id="IPR036942">
    <property type="entry name" value="Beta-barrel_TonB_sf"/>
</dbReference>
<dbReference type="RefSeq" id="WP_132777535.1">
    <property type="nucleotide sequence ID" value="NZ_SMBZ01000017.1"/>
</dbReference>
<evidence type="ECO:0000256" key="1">
    <source>
        <dbReference type="ARBA" id="ARBA00004571"/>
    </source>
</evidence>
<evidence type="ECO:0000256" key="4">
    <source>
        <dbReference type="ARBA" id="ARBA00022692"/>
    </source>
</evidence>
<evidence type="ECO:0000313" key="13">
    <source>
        <dbReference type="EMBL" id="TCV14072.1"/>
    </source>
</evidence>
<evidence type="ECO:0000256" key="2">
    <source>
        <dbReference type="ARBA" id="ARBA00022448"/>
    </source>
</evidence>
<comment type="similarity">
    <text evidence="8 9">Belongs to the TonB-dependent receptor family.</text>
</comment>